<evidence type="ECO:0000313" key="3">
    <source>
        <dbReference type="EMBL" id="ELQ68148.1"/>
    </source>
</evidence>
<feature type="compositionally biased region" description="Low complexity" evidence="1">
    <location>
        <begin position="658"/>
        <end position="667"/>
    </location>
</feature>
<organism>
    <name type="scientific">Pyricularia oryzae (strain P131)</name>
    <name type="common">Rice blast fungus</name>
    <name type="synonym">Magnaporthe oryzae</name>
    <dbReference type="NCBI Taxonomy" id="1143193"/>
    <lineage>
        <taxon>Eukaryota</taxon>
        <taxon>Fungi</taxon>
        <taxon>Dikarya</taxon>
        <taxon>Ascomycota</taxon>
        <taxon>Pezizomycotina</taxon>
        <taxon>Sordariomycetes</taxon>
        <taxon>Sordariomycetidae</taxon>
        <taxon>Magnaporthales</taxon>
        <taxon>Pyriculariaceae</taxon>
        <taxon>Pyricularia</taxon>
    </lineage>
</organism>
<feature type="region of interest" description="Disordered" evidence="1">
    <location>
        <begin position="730"/>
        <end position="998"/>
    </location>
</feature>
<evidence type="ECO:0000259" key="2">
    <source>
        <dbReference type="Pfam" id="PF26118"/>
    </source>
</evidence>
<evidence type="ECO:0000256" key="1">
    <source>
        <dbReference type="SAM" id="MobiDB-lite"/>
    </source>
</evidence>
<accession>L7JJ84</accession>
<feature type="compositionally biased region" description="Pro residues" evidence="1">
    <location>
        <begin position="616"/>
        <end position="629"/>
    </location>
</feature>
<dbReference type="PANTHER" id="PTHR42081:SF2">
    <property type="entry name" value="NIPPED-B-LIKE PROTEIN B"/>
    <property type="match status" value="1"/>
</dbReference>
<feature type="domain" description="DUF8035" evidence="2">
    <location>
        <begin position="684"/>
        <end position="737"/>
    </location>
</feature>
<gene>
    <name evidence="3" type="ORF">OOW_P131scaffold00266g34</name>
</gene>
<feature type="compositionally biased region" description="Polar residues" evidence="1">
    <location>
        <begin position="449"/>
        <end position="468"/>
    </location>
</feature>
<dbReference type="Pfam" id="PF26118">
    <property type="entry name" value="DUF8035"/>
    <property type="match status" value="1"/>
</dbReference>
<dbReference type="InterPro" id="IPR058348">
    <property type="entry name" value="DUF8035"/>
</dbReference>
<protein>
    <recommendedName>
        <fullName evidence="2">DUF8035 domain-containing protein</fullName>
    </recommendedName>
</protein>
<dbReference type="EMBL" id="JH795229">
    <property type="protein sequence ID" value="ELQ68148.1"/>
    <property type="molecule type" value="Genomic_DNA"/>
</dbReference>
<reference evidence="3" key="1">
    <citation type="journal article" date="2012" name="PLoS Genet.">
        <title>Comparative analysis of the genomes of two field isolates of the rice blast fungus Magnaporthe oryzae.</title>
        <authorList>
            <person name="Xue M."/>
            <person name="Yang J."/>
            <person name="Li Z."/>
            <person name="Hu S."/>
            <person name="Yao N."/>
            <person name="Dean R.A."/>
            <person name="Zhao W."/>
            <person name="Shen M."/>
            <person name="Zhang H."/>
            <person name="Li C."/>
            <person name="Liu L."/>
            <person name="Cao L."/>
            <person name="Xu X."/>
            <person name="Xing Y."/>
            <person name="Hsiang T."/>
            <person name="Zhang Z."/>
            <person name="Xu J.R."/>
            <person name="Peng Y.L."/>
        </authorList>
    </citation>
    <scope>NUCLEOTIDE SEQUENCE [LARGE SCALE GENOMIC DNA]</scope>
    <source>
        <strain evidence="3">P131</strain>
    </source>
</reference>
<dbReference type="PANTHER" id="PTHR42081">
    <property type="entry name" value="ZINC FINGER PROTEIN DHHC DOMAIN CONTAINING PROTEIN"/>
    <property type="match status" value="1"/>
</dbReference>
<dbReference type="AlphaFoldDB" id="L7JJ84"/>
<feature type="compositionally biased region" description="Basic and acidic residues" evidence="1">
    <location>
        <begin position="938"/>
        <end position="951"/>
    </location>
</feature>
<feature type="compositionally biased region" description="Basic and acidic residues" evidence="1">
    <location>
        <begin position="872"/>
        <end position="885"/>
    </location>
</feature>
<feature type="region of interest" description="Disordered" evidence="1">
    <location>
        <begin position="375"/>
        <end position="558"/>
    </location>
</feature>
<feature type="compositionally biased region" description="Low complexity" evidence="1">
    <location>
        <begin position="540"/>
        <end position="558"/>
    </location>
</feature>
<feature type="compositionally biased region" description="Basic and acidic residues" evidence="1">
    <location>
        <begin position="375"/>
        <end position="384"/>
    </location>
</feature>
<feature type="compositionally biased region" description="Low complexity" evidence="1">
    <location>
        <begin position="469"/>
        <end position="488"/>
    </location>
</feature>
<proteinExistence type="predicted"/>
<feature type="compositionally biased region" description="Polar residues" evidence="1">
    <location>
        <begin position="501"/>
        <end position="522"/>
    </location>
</feature>
<name>L7JJ84_PYRO1</name>
<sequence>MNLSLGEPRDPDFFAREHLFLQQVFYALRRNDQVGKIKVGKIKVGNMMLILRASHTGSDGTTHGDGGQATEPKNRGTFSVESCLSRSSQRHSSCNDCYEQPSPVALSFCKNPTVETAVAGHKTLSPNTVAGAALTATETTAMMNRTSVESIQTADSLARALYRRARLSGPDFSDIATVVRSLHTCLKHLRVEAEDPDSLLNTTQQEHSVYARQLGPIVEDCDFTLKQLDTILEKYGGSSADTPSEEGPHRDGYIVGTADSREKDMIALIRTKLANQKTNIDIFLDTVQLHNPAKARQQFVDNPQSQQLDSIKDKVDAIAARLARRRVAHMSAGDMEEEELWQQFSTELEREGFSSEVLMRNKEVLRAYIREMDSNGLFDQDHPPSVRGLLPAAEGPNSRGPPMSITPYPSDNRDAMSPKEVISPPTTANEKFLPSVKLNRGPPDYDSVHGSQNEYSPQNAHGGFSNQMSPRSRARSQSQPSQPQSAPPHQTIHATPYPYDSLQSPTLYGNDGQQRVDSQQYQAPIVYNPPLPAKIPLRQNSGSDSGASDSDSTYSDSNNSLALISTQDLMHLDHRMTAMHLGPPQPSHLLFSPGTSPNAPGGRYLPAPPVGDQLPPGVPGSPSSLPPYSSPASSVAAITKPPPPAYGSSPMQMPAIGQQQQQQQQRQFSRLQPDSHGNEIPLEATWTKIRRTLVSPEVLDRAGVRYEARPDFVAILGVLSREQIAQFARESDEVRRARYSGQNYPPPRFMRDGSSGIRDNGMRQNHRDDKWRSGSTSESDDVLWDTDSSSDEGSRERERRPYGGRPYRETPEKERRRGSDEMERNTNDEKTDDKGTKVYPFVLPMAAAAAAKGLDGKATPASTVPPKPILKNKNENHVRFDREGPIEISPEDMSADKRRREQQRRERDRDREASRERDRDRDRDRDRERDRERRRRDRDRERDRDGDRRDYYSYGSRHGHHRHSSSMDARRHGHHSQGAEPSRDRDSARREKKKAWGQTLGAAGIGGAAASLLSVLTEAATGF</sequence>
<feature type="compositionally biased region" description="Basic and acidic residues" evidence="1">
    <location>
        <begin position="792"/>
        <end position="836"/>
    </location>
</feature>
<feature type="region of interest" description="Disordered" evidence="1">
    <location>
        <begin position="55"/>
        <end position="75"/>
    </location>
</feature>
<feature type="compositionally biased region" description="Basic and acidic residues" evidence="1">
    <location>
        <begin position="894"/>
        <end position="931"/>
    </location>
</feature>
<feature type="compositionally biased region" description="Acidic residues" evidence="1">
    <location>
        <begin position="778"/>
        <end position="790"/>
    </location>
</feature>
<feature type="region of interest" description="Disordered" evidence="1">
    <location>
        <begin position="586"/>
        <end position="682"/>
    </location>
</feature>